<dbReference type="Gene3D" id="1.20.58.530">
    <property type="match status" value="1"/>
</dbReference>
<dbReference type="Gene3D" id="1.20.5.4820">
    <property type="match status" value="1"/>
</dbReference>
<keyword evidence="5 6" id="KW-0009">Actin-binding</keyword>
<dbReference type="Proteomes" id="UP001224775">
    <property type="component" value="Unassembled WGS sequence"/>
</dbReference>
<dbReference type="InterPro" id="IPR001609">
    <property type="entry name" value="Myosin_head_motor_dom-like"/>
</dbReference>
<dbReference type="Pfam" id="PF00063">
    <property type="entry name" value="Myosin_head"/>
    <property type="match status" value="1"/>
</dbReference>
<dbReference type="InterPro" id="IPR027417">
    <property type="entry name" value="P-loop_NTPase"/>
</dbReference>
<feature type="binding site" evidence="6">
    <location>
        <begin position="263"/>
        <end position="270"/>
    </location>
    <ligand>
        <name>ATP</name>
        <dbReference type="ChEBI" id="CHEBI:30616"/>
    </ligand>
</feature>
<dbReference type="Gene3D" id="1.20.120.720">
    <property type="entry name" value="Myosin VI head, motor domain, U50 subdomain"/>
    <property type="match status" value="1"/>
</dbReference>
<evidence type="ECO:0000259" key="9">
    <source>
        <dbReference type="PROSITE" id="PS51456"/>
    </source>
</evidence>
<reference evidence="10" key="1">
    <citation type="submission" date="2023-06" db="EMBL/GenBank/DDBJ databases">
        <title>Survivors Of The Sea: Transcriptome response of Skeletonema marinoi to long-term dormancy.</title>
        <authorList>
            <person name="Pinder M.I.M."/>
            <person name="Kourtchenko O."/>
            <person name="Robertson E.K."/>
            <person name="Larsson T."/>
            <person name="Maumus F."/>
            <person name="Osuna-Cruz C.M."/>
            <person name="Vancaester E."/>
            <person name="Stenow R."/>
            <person name="Vandepoele K."/>
            <person name="Ploug H."/>
            <person name="Bruchert V."/>
            <person name="Godhe A."/>
            <person name="Topel M."/>
        </authorList>
    </citation>
    <scope>NUCLEOTIDE SEQUENCE</scope>
    <source>
        <strain evidence="10">R05AC</strain>
    </source>
</reference>
<feature type="coiled-coil region" evidence="7">
    <location>
        <begin position="1530"/>
        <end position="1568"/>
    </location>
</feature>
<dbReference type="InterPro" id="IPR036961">
    <property type="entry name" value="Kinesin_motor_dom_sf"/>
</dbReference>
<keyword evidence="4 6" id="KW-0505">Motor protein</keyword>
<feature type="region of interest" description="Disordered" evidence="8">
    <location>
        <begin position="1660"/>
        <end position="1705"/>
    </location>
</feature>
<dbReference type="PROSITE" id="PS51456">
    <property type="entry name" value="MYOSIN_MOTOR"/>
    <property type="match status" value="1"/>
</dbReference>
<evidence type="ECO:0000256" key="3">
    <source>
        <dbReference type="ARBA" id="ARBA00023123"/>
    </source>
</evidence>
<evidence type="ECO:0000313" key="11">
    <source>
        <dbReference type="Proteomes" id="UP001224775"/>
    </source>
</evidence>
<dbReference type="PRINTS" id="PR00193">
    <property type="entry name" value="MYOSINHEAVY"/>
</dbReference>
<dbReference type="GO" id="GO:0016459">
    <property type="term" value="C:myosin complex"/>
    <property type="evidence" value="ECO:0007669"/>
    <property type="project" value="UniProtKB-KW"/>
</dbReference>
<keyword evidence="1 6" id="KW-0547">Nucleotide-binding</keyword>
<evidence type="ECO:0000256" key="6">
    <source>
        <dbReference type="PROSITE-ProRule" id="PRU00782"/>
    </source>
</evidence>
<sequence length="1705" mass="190225">MEEAKVWVNTSTIHSILHPDHAHNTRRLGMHGSLADNEHCDDSSPDSQRKINWGWVPATITSGGHSGNDGALDATASITVRIEDEESEYHRTSLEIPGGAIEKGHVVMANYHGDEDGDDMGFDDDEDDEQAFGLDGEPLGYPDDLITLTHLHEPAVLHCLRKRFDQDKIYTNTGPILIALNPFKSCKSLYSDTIMKRYWERGEAQMLMGGSGEGNSGGGGSRDDFNLAPHVYDLADGTYRSMMLKIDLARAGEKCDQSILVSGESGAGKTVTTKFIMQYLATLSERRAEAKAIDELGGKPLSSTPKKRTKKRESVDLGLRGSFQKEEDPADTSIEQQVLQSNPILESFGNARTIRNDNSSRFGKFIEIRFDPTGTLVGASVETYLLEKVRLISQAEGERNYHVFYEMLGGMTEDELDQVLLADYTAEDFKITSCSGTYDRRDGVQDTDTYEDLVDALEVMGFTKEQQDDVFSIASAVLHLSNLGINPIKGGEECEIDAENEHLEPILKLLGVTKENLNQALCYFKIEARGQSYTRAVQKDKAEKGLEALMKATYSAIFDYIVKRVNASITVKKKGSKSETGSGRRSKGGNSGSAFIGVLDIFGFESFKVNSFEQLCINYCNEALQQQFNLFVLKNEQDEYEQEGIKWSFISFPDNQDALDLIWKKGYGILNILDDQCRAPGTTDKTFANDLYQKLTGKPRFEANFRQVGARQFGVFHYAGLVEYETDGFVEKNRDELPKEASDLLLSSSSAFDKPSSGRAKKNATVGGHFAKQLQELRAKIDLTSPHYVRCLKPNAQLVPDNFDPQMIVEQLRCAGVVEAVRVSRVGYPQRYSHSQFISRYRTLGIREMKKAAKAKTKVKPIAVLVDTIAKKMALIDSKASSADEKVGKKSKSDGKVDLLAIGVQVGKTKVFLRRRAFDIIEKMRKDFMVSAARKVQAVARGYIQYRTFHEYSEANLQLQCWTRVIIAERKVQTARECFNATRIQTAYRQFTARQKYNQILVIARWCQRMQRGAAGRAQYKAVDRLRRAAISVQCAVRVRKAVQMLESLKAEAKNLSNISEERDKFRDRMEKMRLEMERLKEEKKKEAEEAAKKKAALDSSKESDALNLKDEIKRLNNELSTAQKQLVEEQQRSQEALAAMQVKDTELQEAKESIDGLRSEIELLKSQAVNTQAAANGSDEEEDLLRKLNDALAESTERGKEIKKLKKELRNSSSAAKPQSTSSEDLFALTLELEATKAKLFAAQKSAKSTKSSDASLAPAGDVGLLQEENQQLRKDLEQALSSQSMAGDSKSASKPDKDLKKENSKMKKEIAKLKEANKKILETAEEQFASLIDLENKNATLRKEVDGTHDASASGPAADASAYSTLKKCLDEVEARLKAEQVRSESAIARETKLRNEVAELRLKSPKKNGANKMVSPLPISEDEVADDVATLQFEIERLRSELEASRDEAINAKNNTSADDMIRKYDELRRLAELGMQKDIEIQELKLRVSTQQAQLRNLEEETNEEDLCFGMRQYREDGDDIAAAENEGLRSLNEELQRQLTVYKKEAEGAQNKLKEEAERSEMEMKAFSVALKGVDDLRVAAEHMSRELHHIKKHGYVPPGGLTGEDTSANVQSAMSSIRTMATANQSIDRPSAVAPHQQGFSLWAAMNSVLGGPSLVDSDTQPYAPDSTLEDERRSSARRKSKKKKKKKGDGGSVISSFF</sequence>
<proteinExistence type="inferred from homology"/>
<feature type="compositionally biased region" description="Basic residues" evidence="8">
    <location>
        <begin position="1682"/>
        <end position="1694"/>
    </location>
</feature>
<keyword evidence="11" id="KW-1185">Reference proteome</keyword>
<dbReference type="Gene3D" id="3.40.850.10">
    <property type="entry name" value="Kinesin motor domain"/>
    <property type="match status" value="1"/>
</dbReference>
<feature type="coiled-coil region" evidence="7">
    <location>
        <begin position="1431"/>
        <end position="1458"/>
    </location>
</feature>
<feature type="region of interest" description="Disordered" evidence="8">
    <location>
        <begin position="294"/>
        <end position="315"/>
    </location>
</feature>
<organism evidence="10 11">
    <name type="scientific">Skeletonema marinoi</name>
    <dbReference type="NCBI Taxonomy" id="267567"/>
    <lineage>
        <taxon>Eukaryota</taxon>
        <taxon>Sar</taxon>
        <taxon>Stramenopiles</taxon>
        <taxon>Ochrophyta</taxon>
        <taxon>Bacillariophyta</taxon>
        <taxon>Coscinodiscophyceae</taxon>
        <taxon>Thalassiosirophycidae</taxon>
        <taxon>Thalassiosirales</taxon>
        <taxon>Skeletonemataceae</taxon>
        <taxon>Skeletonema</taxon>
        <taxon>Skeletonema marinoi-dohrnii complex</taxon>
    </lineage>
</organism>
<evidence type="ECO:0000256" key="1">
    <source>
        <dbReference type="ARBA" id="ARBA00022741"/>
    </source>
</evidence>
<evidence type="ECO:0000313" key="10">
    <source>
        <dbReference type="EMBL" id="KAK1745841.1"/>
    </source>
</evidence>
<feature type="region of interest" description="Disordered" evidence="8">
    <location>
        <begin position="1081"/>
        <end position="1104"/>
    </location>
</feature>
<gene>
    <name evidence="10" type="ORF">QTG54_003765</name>
</gene>
<name>A0AAD9DFJ3_9STRA</name>
<feature type="compositionally biased region" description="Basic and acidic residues" evidence="8">
    <location>
        <begin position="1293"/>
        <end position="1308"/>
    </location>
</feature>
<dbReference type="EMBL" id="JATAAI010000005">
    <property type="protein sequence ID" value="KAK1745841.1"/>
    <property type="molecule type" value="Genomic_DNA"/>
</dbReference>
<feature type="compositionally biased region" description="Low complexity" evidence="8">
    <location>
        <begin position="1245"/>
        <end position="1259"/>
    </location>
</feature>
<feature type="region of interest" description="Actin-binding" evidence="6">
    <location>
        <begin position="774"/>
        <end position="796"/>
    </location>
</feature>
<feature type="region of interest" description="Disordered" evidence="8">
    <location>
        <begin position="1245"/>
        <end position="1308"/>
    </location>
</feature>
<dbReference type="SMART" id="SM00242">
    <property type="entry name" value="MYSc"/>
    <property type="match status" value="1"/>
</dbReference>
<dbReference type="Gene3D" id="1.10.10.820">
    <property type="match status" value="1"/>
</dbReference>
<dbReference type="SUPFAM" id="SSF52540">
    <property type="entry name" value="P-loop containing nucleoside triphosphate hydrolases"/>
    <property type="match status" value="1"/>
</dbReference>
<dbReference type="PANTHER" id="PTHR13140">
    <property type="entry name" value="MYOSIN"/>
    <property type="match status" value="1"/>
</dbReference>
<protein>
    <submittedName>
        <fullName evidence="10">Myosin family protein</fullName>
    </submittedName>
</protein>
<accession>A0AAD9DFJ3</accession>
<dbReference type="GO" id="GO:0005524">
    <property type="term" value="F:ATP binding"/>
    <property type="evidence" value="ECO:0007669"/>
    <property type="project" value="UniProtKB-UniRule"/>
</dbReference>
<dbReference type="GO" id="GO:0051015">
    <property type="term" value="F:actin filament binding"/>
    <property type="evidence" value="ECO:0007669"/>
    <property type="project" value="TreeGrafter"/>
</dbReference>
<evidence type="ECO:0000256" key="4">
    <source>
        <dbReference type="ARBA" id="ARBA00023175"/>
    </source>
</evidence>
<feature type="domain" description="Myosin motor" evidence="9">
    <location>
        <begin position="140"/>
        <end position="926"/>
    </location>
</feature>
<keyword evidence="7" id="KW-0175">Coiled coil</keyword>
<dbReference type="GO" id="GO:0016020">
    <property type="term" value="C:membrane"/>
    <property type="evidence" value="ECO:0007669"/>
    <property type="project" value="TreeGrafter"/>
</dbReference>
<dbReference type="GO" id="GO:0000146">
    <property type="term" value="F:microfilament motor activity"/>
    <property type="evidence" value="ECO:0007669"/>
    <property type="project" value="TreeGrafter"/>
</dbReference>
<comment type="similarity">
    <text evidence="6">Belongs to the TRAFAC class myosin-kinesin ATPase superfamily. Myosin family.</text>
</comment>
<comment type="caution">
    <text evidence="10">The sequence shown here is derived from an EMBL/GenBank/DDBJ whole genome shotgun (WGS) entry which is preliminary data.</text>
</comment>
<evidence type="ECO:0000256" key="2">
    <source>
        <dbReference type="ARBA" id="ARBA00022840"/>
    </source>
</evidence>
<feature type="compositionally biased region" description="Polar residues" evidence="8">
    <location>
        <begin position="1281"/>
        <end position="1292"/>
    </location>
</feature>
<evidence type="ECO:0000256" key="8">
    <source>
        <dbReference type="SAM" id="MobiDB-lite"/>
    </source>
</evidence>
<dbReference type="GO" id="GO:0005737">
    <property type="term" value="C:cytoplasm"/>
    <property type="evidence" value="ECO:0007669"/>
    <property type="project" value="TreeGrafter"/>
</dbReference>
<dbReference type="GO" id="GO:0007015">
    <property type="term" value="P:actin filament organization"/>
    <property type="evidence" value="ECO:0007669"/>
    <property type="project" value="TreeGrafter"/>
</dbReference>
<keyword evidence="2 6" id="KW-0067">ATP-binding</keyword>
<evidence type="ECO:0000256" key="5">
    <source>
        <dbReference type="ARBA" id="ARBA00023203"/>
    </source>
</evidence>
<dbReference type="CDD" id="cd00124">
    <property type="entry name" value="MYSc"/>
    <property type="match status" value="1"/>
</dbReference>
<dbReference type="PANTHER" id="PTHR13140:SF845">
    <property type="entry name" value="MYOSIN-LIKE PROTEIN"/>
    <property type="match status" value="1"/>
</dbReference>
<dbReference type="PROSITE" id="PS50096">
    <property type="entry name" value="IQ"/>
    <property type="match status" value="2"/>
</dbReference>
<evidence type="ECO:0000256" key="7">
    <source>
        <dbReference type="SAM" id="Coils"/>
    </source>
</evidence>
<keyword evidence="3 6" id="KW-0518">Myosin</keyword>